<organism evidence="2 3">
    <name type="scientific">Ancylobacter novellus</name>
    <name type="common">Thiobacillus novellus</name>
    <dbReference type="NCBI Taxonomy" id="921"/>
    <lineage>
        <taxon>Bacteria</taxon>
        <taxon>Pseudomonadati</taxon>
        <taxon>Pseudomonadota</taxon>
        <taxon>Alphaproteobacteria</taxon>
        <taxon>Hyphomicrobiales</taxon>
        <taxon>Xanthobacteraceae</taxon>
        <taxon>Ancylobacter</taxon>
    </lineage>
</organism>
<dbReference type="SUPFAM" id="SSF52499">
    <property type="entry name" value="Isochorismatase-like hydrolases"/>
    <property type="match status" value="1"/>
</dbReference>
<dbReference type="InterPro" id="IPR036380">
    <property type="entry name" value="Isochorismatase-like_sf"/>
</dbReference>
<dbReference type="Gene3D" id="3.40.50.850">
    <property type="entry name" value="Isochorismatase-like"/>
    <property type="match status" value="1"/>
</dbReference>
<dbReference type="AlphaFoldDB" id="A0A2W5LT72"/>
<name>A0A2W5LT72_ANCNO</name>
<dbReference type="PANTHER" id="PTHR43559">
    <property type="entry name" value="HYDROLASE YCAC-RELATED"/>
    <property type="match status" value="1"/>
</dbReference>
<evidence type="ECO:0000259" key="1">
    <source>
        <dbReference type="Pfam" id="PF00857"/>
    </source>
</evidence>
<dbReference type="PANTHER" id="PTHR43559:SF3">
    <property type="entry name" value="HYDROLASE YCAC-RELATED"/>
    <property type="match status" value="1"/>
</dbReference>
<dbReference type="InterPro" id="IPR000868">
    <property type="entry name" value="Isochorismatase-like_dom"/>
</dbReference>
<dbReference type="GO" id="GO:0016787">
    <property type="term" value="F:hydrolase activity"/>
    <property type="evidence" value="ECO:0007669"/>
    <property type="project" value="UniProtKB-KW"/>
</dbReference>
<sequence length="218" mass="23479">MTFRNGLASLLRPEDSVVVLIDHQPFQLTNLNSHDPHMVINNSAALAKSAKAFDVPVILTSVIAAQGGLIFPQITDVFPGQEVIDRTFVNTWEDKTVVDAVKATGRKQLIIAGLWTEVCVAMPALQAAGEGWDTTVVTDASGGISVESHQVAVQRMIAGGVNMMTWLAVAAEWQRDWARTDTVPALAEVLKQHAGASGVAYLWETQLLNTPVPSRAAR</sequence>
<dbReference type="Proteomes" id="UP000249577">
    <property type="component" value="Unassembled WGS sequence"/>
</dbReference>
<proteinExistence type="predicted"/>
<protein>
    <submittedName>
        <fullName evidence="2">Hydrolase</fullName>
    </submittedName>
</protein>
<keyword evidence="2" id="KW-0378">Hydrolase</keyword>
<dbReference type="Pfam" id="PF00857">
    <property type="entry name" value="Isochorismatase"/>
    <property type="match status" value="1"/>
</dbReference>
<dbReference type="InterPro" id="IPR053152">
    <property type="entry name" value="Hydrolase_YcaC-like"/>
</dbReference>
<comment type="caution">
    <text evidence="2">The sequence shown here is derived from an EMBL/GenBank/DDBJ whole genome shotgun (WGS) entry which is preliminary data.</text>
</comment>
<reference evidence="2 3" key="1">
    <citation type="submission" date="2017-08" db="EMBL/GenBank/DDBJ databases">
        <title>Infants hospitalized years apart are colonized by the same room-sourced microbial strains.</title>
        <authorList>
            <person name="Brooks B."/>
            <person name="Olm M.R."/>
            <person name="Firek B.A."/>
            <person name="Baker R."/>
            <person name="Thomas B.C."/>
            <person name="Morowitz M.J."/>
            <person name="Banfield J.F."/>
        </authorList>
    </citation>
    <scope>NUCLEOTIDE SEQUENCE [LARGE SCALE GENOMIC DNA]</scope>
    <source>
        <strain evidence="2">S2_005_003_R2_43</strain>
    </source>
</reference>
<accession>A0A2W5LT72</accession>
<dbReference type="EMBL" id="QFPN01000015">
    <property type="protein sequence ID" value="PZQ10537.1"/>
    <property type="molecule type" value="Genomic_DNA"/>
</dbReference>
<gene>
    <name evidence="2" type="ORF">DI565_19770</name>
</gene>
<evidence type="ECO:0000313" key="3">
    <source>
        <dbReference type="Proteomes" id="UP000249577"/>
    </source>
</evidence>
<feature type="domain" description="Isochorismatase-like" evidence="1">
    <location>
        <begin position="17"/>
        <end position="166"/>
    </location>
</feature>
<evidence type="ECO:0000313" key="2">
    <source>
        <dbReference type="EMBL" id="PZQ10537.1"/>
    </source>
</evidence>